<keyword evidence="2" id="KW-1185">Reference proteome</keyword>
<sequence length="95" mass="10209">MAALKTKPTPVWQSDSIGVTRNGIPGTSGKTFAVTWPKPFKGTPVVVVNPKDSWLMASVSDVTATGCILSLRNYSSSSKPSEEMRQEVYAYGEIA</sequence>
<evidence type="ECO:0000313" key="2">
    <source>
        <dbReference type="Proteomes" id="UP000245753"/>
    </source>
</evidence>
<organism evidence="1 2">
    <name type="scientific">Bifidobacterium catulorum</name>
    <dbReference type="NCBI Taxonomy" id="1630173"/>
    <lineage>
        <taxon>Bacteria</taxon>
        <taxon>Bacillati</taxon>
        <taxon>Actinomycetota</taxon>
        <taxon>Actinomycetes</taxon>
        <taxon>Bifidobacteriales</taxon>
        <taxon>Bifidobacteriaceae</taxon>
        <taxon>Bifidobacterium</taxon>
    </lineage>
</organism>
<dbReference type="SUPFAM" id="SSF141086">
    <property type="entry name" value="Agglutinin HPA-like"/>
    <property type="match status" value="1"/>
</dbReference>
<reference evidence="1 2" key="1">
    <citation type="journal article" date="2018" name="Int. J. Syst. Evol. Microbiol.">
        <title>Bifidobacterium catulorum sp. nov., a novel taxon from the faeces of the baby common marmoset (Callithrix jacchus).</title>
        <authorList>
            <person name="Modesto M."/>
            <person name="Michelini S."/>
            <person name="Oki K."/>
            <person name="Biavati B."/>
            <person name="Watanabe K."/>
            <person name="Mattarelli P."/>
        </authorList>
    </citation>
    <scope>NUCLEOTIDE SEQUENCE [LARGE SCALE GENOMIC DNA]</scope>
    <source>
        <strain evidence="1 2">MRM 8.19</strain>
    </source>
</reference>
<gene>
    <name evidence="1" type="ORF">DF200_02640</name>
</gene>
<name>A0A2U2MUH9_9BIFI</name>
<dbReference type="InterPro" id="IPR037221">
    <property type="entry name" value="H-type_lectin_dom_sf"/>
</dbReference>
<accession>A0A2U2MUH9</accession>
<dbReference type="Proteomes" id="UP000245753">
    <property type="component" value="Unassembled WGS sequence"/>
</dbReference>
<protein>
    <submittedName>
        <fullName evidence="1">Uncharacterized protein</fullName>
    </submittedName>
</protein>
<dbReference type="EMBL" id="QFFN01000003">
    <property type="protein sequence ID" value="PWG60509.1"/>
    <property type="molecule type" value="Genomic_DNA"/>
</dbReference>
<comment type="caution">
    <text evidence="1">The sequence shown here is derived from an EMBL/GenBank/DDBJ whole genome shotgun (WGS) entry which is preliminary data.</text>
</comment>
<evidence type="ECO:0000313" key="1">
    <source>
        <dbReference type="EMBL" id="PWG60509.1"/>
    </source>
</evidence>
<proteinExistence type="predicted"/>
<dbReference type="AlphaFoldDB" id="A0A2U2MUH9"/>